<reference evidence="1 2" key="1">
    <citation type="journal article" date="2015" name="Nature">
        <title>rRNA introns, odd ribosomes, and small enigmatic genomes across a large radiation of phyla.</title>
        <authorList>
            <person name="Brown C.T."/>
            <person name="Hug L.A."/>
            <person name="Thomas B.C."/>
            <person name="Sharon I."/>
            <person name="Castelle C.J."/>
            <person name="Singh A."/>
            <person name="Wilkins M.J."/>
            <person name="Williams K.H."/>
            <person name="Banfield J.F."/>
        </authorList>
    </citation>
    <scope>NUCLEOTIDE SEQUENCE [LARGE SCALE GENOMIC DNA]</scope>
</reference>
<evidence type="ECO:0000313" key="2">
    <source>
        <dbReference type="Proteomes" id="UP000034852"/>
    </source>
</evidence>
<evidence type="ECO:0000313" key="1">
    <source>
        <dbReference type="EMBL" id="KKQ34619.1"/>
    </source>
</evidence>
<sequence>GEKLEKDDEKRPRTRILPGTIIDSIRYFKSSEFVGKILGEDVKERYLERKLAVANRSAKELGVSIKNAEVLYHHEITNQVLWNKF</sequence>
<feature type="non-terminal residue" evidence="1">
    <location>
        <position position="1"/>
    </location>
</feature>
<proteinExistence type="predicted"/>
<name>A0A0G0JCZ5_9BACT</name>
<dbReference type="Proteomes" id="UP000034852">
    <property type="component" value="Unassembled WGS sequence"/>
</dbReference>
<accession>A0A0G0JCZ5</accession>
<dbReference type="AlphaFoldDB" id="A0A0G0JCZ5"/>
<gene>
    <name evidence="1" type="ORF">US52_C0052G0001</name>
</gene>
<dbReference type="EMBL" id="LBTH01000052">
    <property type="protein sequence ID" value="KKQ34619.1"/>
    <property type="molecule type" value="Genomic_DNA"/>
</dbReference>
<protein>
    <submittedName>
        <fullName evidence="1">Glutamine synthetase</fullName>
    </submittedName>
</protein>
<organism evidence="1 2">
    <name type="scientific">candidate division WS6 bacterium GW2011_GWA2_37_6</name>
    <dbReference type="NCBI Taxonomy" id="1619087"/>
    <lineage>
        <taxon>Bacteria</taxon>
        <taxon>Candidatus Dojkabacteria</taxon>
    </lineage>
</organism>
<comment type="caution">
    <text evidence="1">The sequence shown here is derived from an EMBL/GenBank/DDBJ whole genome shotgun (WGS) entry which is preliminary data.</text>
</comment>